<reference evidence="2 3" key="1">
    <citation type="submission" date="2011-09" db="EMBL/GenBank/DDBJ databases">
        <title>The permanent draft genome of Caldithrix abyssi DSM 13497.</title>
        <authorList>
            <consortium name="US DOE Joint Genome Institute (JGI-PGF)"/>
            <person name="Lucas S."/>
            <person name="Han J."/>
            <person name="Lapidus A."/>
            <person name="Bruce D."/>
            <person name="Goodwin L."/>
            <person name="Pitluck S."/>
            <person name="Peters L."/>
            <person name="Kyrpides N."/>
            <person name="Mavromatis K."/>
            <person name="Ivanova N."/>
            <person name="Mikhailova N."/>
            <person name="Chertkov O."/>
            <person name="Detter J.C."/>
            <person name="Tapia R."/>
            <person name="Han C."/>
            <person name="Land M."/>
            <person name="Hauser L."/>
            <person name="Markowitz V."/>
            <person name="Cheng J.-F."/>
            <person name="Hugenholtz P."/>
            <person name="Woyke T."/>
            <person name="Wu D."/>
            <person name="Spring S."/>
            <person name="Brambilla E."/>
            <person name="Klenk H.-P."/>
            <person name="Eisen J.A."/>
        </authorList>
    </citation>
    <scope>NUCLEOTIDE SEQUENCE [LARGE SCALE GENOMIC DNA]</scope>
    <source>
        <strain evidence="2 3">DSM 13497</strain>
    </source>
</reference>
<dbReference type="STRING" id="880073.Cabys_466"/>
<dbReference type="InParanoid" id="H1XSE0"/>
<evidence type="ECO:0000313" key="1">
    <source>
        <dbReference type="EMBL" id="APF17217.1"/>
    </source>
</evidence>
<evidence type="ECO:0000313" key="2">
    <source>
        <dbReference type="EMBL" id="EHO41352.1"/>
    </source>
</evidence>
<dbReference type="HOGENOM" id="CLU_1684521_0_0_0"/>
<dbReference type="EMBL" id="CP018099">
    <property type="protein sequence ID" value="APF17217.1"/>
    <property type="molecule type" value="Genomic_DNA"/>
</dbReference>
<dbReference type="KEGG" id="caby:Cabys_466"/>
<organism evidence="2 3">
    <name type="scientific">Caldithrix abyssi DSM 13497</name>
    <dbReference type="NCBI Taxonomy" id="880073"/>
    <lineage>
        <taxon>Bacteria</taxon>
        <taxon>Pseudomonadati</taxon>
        <taxon>Calditrichota</taxon>
        <taxon>Calditrichia</taxon>
        <taxon>Calditrichales</taxon>
        <taxon>Calditrichaceae</taxon>
        <taxon>Caldithrix</taxon>
    </lineage>
</organism>
<accession>H1XSE0</accession>
<proteinExistence type="predicted"/>
<dbReference type="Proteomes" id="UP000004671">
    <property type="component" value="Chromosome"/>
</dbReference>
<reference evidence="1 4" key="2">
    <citation type="submission" date="2016-11" db="EMBL/GenBank/DDBJ databases">
        <title>Genomic analysis of Caldithrix abyssi and proposal of a novel bacterial phylum Caldithrichaeota.</title>
        <authorList>
            <person name="Kublanov I."/>
            <person name="Sigalova O."/>
            <person name="Gavrilov S."/>
            <person name="Lebedinsky A."/>
            <person name="Ivanova N."/>
            <person name="Daum C."/>
            <person name="Reddy T."/>
            <person name="Klenk H.P."/>
            <person name="Goker M."/>
            <person name="Reva O."/>
            <person name="Miroshnichenko M."/>
            <person name="Kyprides N."/>
            <person name="Woyke T."/>
            <person name="Gelfand M."/>
        </authorList>
    </citation>
    <scope>NUCLEOTIDE SEQUENCE [LARGE SCALE GENOMIC DNA]</scope>
    <source>
        <strain evidence="1 4">LF13</strain>
    </source>
</reference>
<evidence type="ECO:0000313" key="3">
    <source>
        <dbReference type="Proteomes" id="UP000004671"/>
    </source>
</evidence>
<evidence type="ECO:0000313" key="4">
    <source>
        <dbReference type="Proteomes" id="UP000183868"/>
    </source>
</evidence>
<name>H1XSE0_CALAY</name>
<dbReference type="EMBL" id="CM001402">
    <property type="protein sequence ID" value="EHO41352.1"/>
    <property type="molecule type" value="Genomic_DNA"/>
</dbReference>
<dbReference type="PaxDb" id="880073-Calab_1735"/>
<sequence length="155" mass="17708" precursor="true">MEKKLQVILFVIVFFIMTLPLSAQFRNQPTHPNISTILSNPQPSLFSGFLNPDKLQMHHSVSMSFGAMGGQSMMLSSYMNTIDYQFSDKLWLRANIGIMSSPYNTFGQEFYLNKPQFFGGAQLHYKISENSKITLEFNSAPFYRPMLGEFSAFGY</sequence>
<dbReference type="AlphaFoldDB" id="H1XSE0"/>
<protein>
    <submittedName>
        <fullName evidence="2">Uncharacterized protein</fullName>
    </submittedName>
</protein>
<dbReference type="OrthoDB" id="1494889at2"/>
<keyword evidence="3" id="KW-1185">Reference proteome</keyword>
<dbReference type="Proteomes" id="UP000183868">
    <property type="component" value="Chromosome"/>
</dbReference>
<dbReference type="RefSeq" id="WP_006928450.1">
    <property type="nucleotide sequence ID" value="NZ_CM001402.1"/>
</dbReference>
<gene>
    <name evidence="1" type="ORF">Cabys_466</name>
    <name evidence="2" type="ORF">Calab_1735</name>
</gene>